<accession>A0A346NHB1</accession>
<dbReference type="Pfam" id="PF08780">
    <property type="entry name" value="NTase_sub_bind"/>
    <property type="match status" value="1"/>
</dbReference>
<dbReference type="InterPro" id="IPR010235">
    <property type="entry name" value="HepT"/>
</dbReference>
<dbReference type="Proteomes" id="UP000262073">
    <property type="component" value="Chromosome"/>
</dbReference>
<dbReference type="EMBL" id="CP031769">
    <property type="protein sequence ID" value="AXR04918.1"/>
    <property type="molecule type" value="Genomic_DNA"/>
</dbReference>
<name>A0A346NHB1_9ALTE</name>
<dbReference type="Gene3D" id="1.20.120.330">
    <property type="entry name" value="Nucleotidyltransferases domain 2"/>
    <property type="match status" value="1"/>
</dbReference>
<evidence type="ECO:0000313" key="2">
    <source>
        <dbReference type="Proteomes" id="UP000262073"/>
    </source>
</evidence>
<dbReference type="KEGG" id="salm:D0Y50_00160"/>
<evidence type="ECO:0000313" key="1">
    <source>
        <dbReference type="EMBL" id="AXR04918.1"/>
    </source>
</evidence>
<dbReference type="OrthoDB" id="9810452at2"/>
<organism evidence="1 2">
    <name type="scientific">Salinimonas sediminis</name>
    <dbReference type="NCBI Taxonomy" id="2303538"/>
    <lineage>
        <taxon>Bacteria</taxon>
        <taxon>Pseudomonadati</taxon>
        <taxon>Pseudomonadota</taxon>
        <taxon>Gammaproteobacteria</taxon>
        <taxon>Alteromonadales</taxon>
        <taxon>Alteromonadaceae</taxon>
        <taxon>Alteromonas/Salinimonas group</taxon>
        <taxon>Salinimonas</taxon>
    </lineage>
</organism>
<reference evidence="1 2" key="1">
    <citation type="submission" date="2018-08" db="EMBL/GenBank/DDBJ databases">
        <title>Salinimonas sediminis sp. nov., a piezophilic bacterium isolated from a deep-sea sediment sample from the New Britain Trench.</title>
        <authorList>
            <person name="Cao J."/>
        </authorList>
    </citation>
    <scope>NUCLEOTIDE SEQUENCE [LARGE SCALE GENOMIC DNA]</scope>
    <source>
        <strain evidence="1 2">N102</strain>
    </source>
</reference>
<sequence>MKRDIRWVQRFENFKRSLKQLEMAFAVMEQRELNELEQQGVIQAFEYNYELAWNTIKDFYQYQGLADIQGSRDAFRIAANRGLIENGEVWMDMIKKRQLTVHTYNRETSEQILTAIIDDYYLAFEALKTALTRQLEEKQ</sequence>
<proteinExistence type="predicted"/>
<protein>
    <submittedName>
        <fullName evidence="1">DUF86 domain-containing protein</fullName>
    </submittedName>
</protein>
<dbReference type="RefSeq" id="WP_117314884.1">
    <property type="nucleotide sequence ID" value="NZ_CP031769.1"/>
</dbReference>
<dbReference type="AlphaFoldDB" id="A0A346NHB1"/>
<dbReference type="SUPFAM" id="SSF81593">
    <property type="entry name" value="Nucleotidyltransferase substrate binding subunit/domain"/>
    <property type="match status" value="1"/>
</dbReference>
<dbReference type="NCBIfam" id="TIGR01987">
    <property type="entry name" value="HI0074"/>
    <property type="match status" value="1"/>
</dbReference>
<gene>
    <name evidence="1" type="ORF">D0Y50_00160</name>
</gene>
<keyword evidence="2" id="KW-1185">Reference proteome</keyword>